<feature type="transmembrane region" description="Helical" evidence="2">
    <location>
        <begin position="373"/>
        <end position="394"/>
    </location>
</feature>
<dbReference type="InterPro" id="IPR005625">
    <property type="entry name" value="PepSY-ass_TM"/>
</dbReference>
<feature type="compositionally biased region" description="Basic and acidic residues" evidence="1">
    <location>
        <begin position="90"/>
        <end position="127"/>
    </location>
</feature>
<proteinExistence type="predicted"/>
<keyword evidence="2" id="KW-1133">Transmembrane helix</keyword>
<keyword evidence="2" id="KW-0472">Membrane</keyword>
<evidence type="ECO:0000256" key="2">
    <source>
        <dbReference type="SAM" id="Phobius"/>
    </source>
</evidence>
<protein>
    <submittedName>
        <fullName evidence="3">PepSY-associated TM helix domain-containing protein</fullName>
    </submittedName>
</protein>
<sequence>MKVFFRNIHLYLSLAAGIVIAIVCFTGAVLVFEKEMQQLIYPERYQVEPLATAQVPLEKMVSEVQAKVPGANVSSVKIYADPERTVEVSYKAEDGKKKEHTSAESDANKAKTEHSHGPKKEGAEGKKGPQAGGKGGNSQAFMNPYTGQIAGMQSQRSPFFFTMFSLHRWLLAGDTGKLIVGVSTTLFLFILITGIVLWWPQNKKILKQRLNLKWNAGWKRINHDLHIVVGFYTAIFLFAFAFTGLAWSFKWFNDGIYWITGSENVRPEPPVSIVTEGATPISFDQAYQIAKSQMPNAEYYTINRPSEAEASIAITVMPADAVHERASNQLFLDQYSGQLLGQQLYEERNLGQRVRTTFYPVHVGSIGGLPGRIIAFLSCIAGATFPITGLILWLNRLKKNRKKKQSTRKIVAQ</sequence>
<dbReference type="PANTHER" id="PTHR34219:SF3">
    <property type="entry name" value="BLL7967 PROTEIN"/>
    <property type="match status" value="1"/>
</dbReference>
<dbReference type="Proteomes" id="UP001168528">
    <property type="component" value="Unassembled WGS sequence"/>
</dbReference>
<feature type="transmembrane region" description="Helical" evidence="2">
    <location>
        <begin position="227"/>
        <end position="249"/>
    </location>
</feature>
<evidence type="ECO:0000313" key="3">
    <source>
        <dbReference type="EMBL" id="MDO1448171.1"/>
    </source>
</evidence>
<feature type="transmembrane region" description="Helical" evidence="2">
    <location>
        <begin position="178"/>
        <end position="199"/>
    </location>
</feature>
<name>A0ABT8R7U0_9BACT</name>
<evidence type="ECO:0000313" key="4">
    <source>
        <dbReference type="Proteomes" id="UP001168528"/>
    </source>
</evidence>
<gene>
    <name evidence="3" type="ORF">Q0590_17995</name>
</gene>
<organism evidence="3 4">
    <name type="scientific">Rhodocytophaga aerolata</name>
    <dbReference type="NCBI Taxonomy" id="455078"/>
    <lineage>
        <taxon>Bacteria</taxon>
        <taxon>Pseudomonadati</taxon>
        <taxon>Bacteroidota</taxon>
        <taxon>Cytophagia</taxon>
        <taxon>Cytophagales</taxon>
        <taxon>Rhodocytophagaceae</taxon>
        <taxon>Rhodocytophaga</taxon>
    </lineage>
</organism>
<keyword evidence="4" id="KW-1185">Reference proteome</keyword>
<feature type="region of interest" description="Disordered" evidence="1">
    <location>
        <begin position="90"/>
        <end position="138"/>
    </location>
</feature>
<dbReference type="RefSeq" id="WP_302038972.1">
    <property type="nucleotide sequence ID" value="NZ_JAUKPO010000010.1"/>
</dbReference>
<reference evidence="3" key="1">
    <citation type="submission" date="2023-07" db="EMBL/GenBank/DDBJ databases">
        <title>The genome sequence of Rhodocytophaga aerolata KACC 12507.</title>
        <authorList>
            <person name="Zhang X."/>
        </authorList>
    </citation>
    <scope>NUCLEOTIDE SEQUENCE</scope>
    <source>
        <strain evidence="3">KACC 12507</strain>
    </source>
</reference>
<evidence type="ECO:0000256" key="1">
    <source>
        <dbReference type="SAM" id="MobiDB-lite"/>
    </source>
</evidence>
<comment type="caution">
    <text evidence="3">The sequence shown here is derived from an EMBL/GenBank/DDBJ whole genome shotgun (WGS) entry which is preliminary data.</text>
</comment>
<dbReference type="PANTHER" id="PTHR34219">
    <property type="entry name" value="IRON-REGULATED INNER MEMBRANE PROTEIN-RELATED"/>
    <property type="match status" value="1"/>
</dbReference>
<dbReference type="Pfam" id="PF03929">
    <property type="entry name" value="PepSY_TM"/>
    <property type="match status" value="1"/>
</dbReference>
<accession>A0ABT8R7U0</accession>
<keyword evidence="2" id="KW-0812">Transmembrane</keyword>
<dbReference type="EMBL" id="JAUKPO010000010">
    <property type="protein sequence ID" value="MDO1448171.1"/>
    <property type="molecule type" value="Genomic_DNA"/>
</dbReference>
<feature type="transmembrane region" description="Helical" evidence="2">
    <location>
        <begin position="12"/>
        <end position="32"/>
    </location>
</feature>